<comment type="cofactor">
    <cofactor evidence="14">
        <name>[4Fe-4S] cluster</name>
        <dbReference type="ChEBI" id="CHEBI:49883"/>
    </cofactor>
    <text evidence="14">Binds 1 [4Fe-4S] cluster. The cluster is coordinated with 3 cysteines and an exchangeable S-adenosyl-L-methionine.</text>
</comment>
<dbReference type="InterPro" id="IPR058240">
    <property type="entry name" value="rSAM_sf"/>
</dbReference>
<keyword evidence="7 14" id="KW-0808">Transferase</keyword>
<dbReference type="GO" id="GO:0000049">
    <property type="term" value="F:tRNA binding"/>
    <property type="evidence" value="ECO:0007669"/>
    <property type="project" value="UniProtKB-UniRule"/>
</dbReference>
<keyword evidence="4 14" id="KW-0963">Cytoplasm</keyword>
<dbReference type="GO" id="GO:0046872">
    <property type="term" value="F:metal ion binding"/>
    <property type="evidence" value="ECO:0007669"/>
    <property type="project" value="UniProtKB-KW"/>
</dbReference>
<dbReference type="EC" id="2.1.1.192" evidence="14"/>
<feature type="binding site" evidence="14">
    <location>
        <begin position="160"/>
        <end position="161"/>
    </location>
    <ligand>
        <name>S-adenosyl-L-methionine</name>
        <dbReference type="ChEBI" id="CHEBI:59789"/>
    </ligand>
</feature>
<comment type="miscellaneous">
    <text evidence="14">Reaction proceeds by a ping-pong mechanism involving intermediate methylation of a conserved cysteine residue.</text>
</comment>
<dbReference type="EMBL" id="PFGP01000028">
    <property type="protein sequence ID" value="PIW66801.1"/>
    <property type="molecule type" value="Genomic_DNA"/>
</dbReference>
<feature type="active site" description="Proton acceptor" evidence="14">
    <location>
        <position position="89"/>
    </location>
</feature>
<proteinExistence type="inferred from homology"/>
<comment type="caution">
    <text evidence="14">Lacks conserved residue(s) required for the propagation of feature annotation.</text>
</comment>
<sequence length="342" mass="38255">MRFIFSLEELAGFFDKNGIDAYRAKQVFHCIYKKGLLDFNQFRQLPKAVISLLNKNCRILAGEIVTSRICEADKTEKFLIKLKDSYLIESALLSSDDARLTACISTQVGCAVSCVFCASGMAGFKRNLTKEEIISQFLLMRHHAQKSDKDITNVVFMGIGEPLLNFENLISAIDLLTSPYAANIGSRRITVSTSGIIPGIKKLADYKKQINLSVSLHSAFDDKRNTLVPVNKKYNIKALMDAVKDYISKTRRHVTFEYVLISGLNDSSEDADALSGILKGISCKVNLIPYNRIEGADFKTSASRDVKKFADRLLKNKINAVRRRRKGFDINSGCGQLKAVWK</sequence>
<dbReference type="GO" id="GO:0051539">
    <property type="term" value="F:4 iron, 4 sulfur cluster binding"/>
    <property type="evidence" value="ECO:0007669"/>
    <property type="project" value="UniProtKB-UniRule"/>
</dbReference>
<dbReference type="HAMAP" id="MF_01849">
    <property type="entry name" value="RNA_methyltr_RlmN"/>
    <property type="match status" value="1"/>
</dbReference>
<comment type="catalytic activity">
    <reaction evidence="14">
        <text>adenosine(37) in tRNA + 2 reduced [2Fe-2S]-[ferredoxin] + 2 S-adenosyl-L-methionine = 2-methyladenosine(37) in tRNA + 5'-deoxyadenosine + L-methionine + 2 oxidized [2Fe-2S]-[ferredoxin] + S-adenosyl-L-homocysteine</text>
        <dbReference type="Rhea" id="RHEA:43332"/>
        <dbReference type="Rhea" id="RHEA-COMP:10000"/>
        <dbReference type="Rhea" id="RHEA-COMP:10001"/>
        <dbReference type="Rhea" id="RHEA-COMP:10162"/>
        <dbReference type="Rhea" id="RHEA-COMP:10485"/>
        <dbReference type="ChEBI" id="CHEBI:17319"/>
        <dbReference type="ChEBI" id="CHEBI:33737"/>
        <dbReference type="ChEBI" id="CHEBI:33738"/>
        <dbReference type="ChEBI" id="CHEBI:57844"/>
        <dbReference type="ChEBI" id="CHEBI:57856"/>
        <dbReference type="ChEBI" id="CHEBI:59789"/>
        <dbReference type="ChEBI" id="CHEBI:74411"/>
        <dbReference type="ChEBI" id="CHEBI:74497"/>
        <dbReference type="EC" id="2.1.1.192"/>
    </reaction>
</comment>
<evidence type="ECO:0000256" key="1">
    <source>
        <dbReference type="ARBA" id="ARBA00004496"/>
    </source>
</evidence>
<comment type="catalytic activity">
    <reaction evidence="14">
        <text>adenosine(2503) in 23S rRNA + 2 reduced [2Fe-2S]-[ferredoxin] + 2 S-adenosyl-L-methionine = 2-methyladenosine(2503) in 23S rRNA + 5'-deoxyadenosine + L-methionine + 2 oxidized [2Fe-2S]-[ferredoxin] + S-adenosyl-L-homocysteine</text>
        <dbReference type="Rhea" id="RHEA:42916"/>
        <dbReference type="Rhea" id="RHEA-COMP:10000"/>
        <dbReference type="Rhea" id="RHEA-COMP:10001"/>
        <dbReference type="Rhea" id="RHEA-COMP:10152"/>
        <dbReference type="Rhea" id="RHEA-COMP:10282"/>
        <dbReference type="ChEBI" id="CHEBI:17319"/>
        <dbReference type="ChEBI" id="CHEBI:33737"/>
        <dbReference type="ChEBI" id="CHEBI:33738"/>
        <dbReference type="ChEBI" id="CHEBI:57844"/>
        <dbReference type="ChEBI" id="CHEBI:57856"/>
        <dbReference type="ChEBI" id="CHEBI:59789"/>
        <dbReference type="ChEBI" id="CHEBI:74411"/>
        <dbReference type="ChEBI" id="CHEBI:74497"/>
        <dbReference type="EC" id="2.1.1.192"/>
    </reaction>
</comment>
<evidence type="ECO:0000256" key="13">
    <source>
        <dbReference type="ARBA" id="ARBA00023157"/>
    </source>
</evidence>
<dbReference type="GO" id="GO:0070475">
    <property type="term" value="P:rRNA base methylation"/>
    <property type="evidence" value="ECO:0007669"/>
    <property type="project" value="UniProtKB-UniRule"/>
</dbReference>
<evidence type="ECO:0000256" key="3">
    <source>
        <dbReference type="ARBA" id="ARBA00022485"/>
    </source>
</evidence>
<evidence type="ECO:0000313" key="17">
    <source>
        <dbReference type="Proteomes" id="UP000231267"/>
    </source>
</evidence>
<dbReference type="InterPro" id="IPR004383">
    <property type="entry name" value="rRNA_lsu_MTrfase_RlmN/Cfr"/>
</dbReference>
<dbReference type="GO" id="GO:0005737">
    <property type="term" value="C:cytoplasm"/>
    <property type="evidence" value="ECO:0007669"/>
    <property type="project" value="UniProtKB-SubCell"/>
</dbReference>
<keyword evidence="8 14" id="KW-0949">S-adenosyl-L-methionine</keyword>
<dbReference type="InterPro" id="IPR048641">
    <property type="entry name" value="RlmN_N"/>
</dbReference>
<dbReference type="PANTHER" id="PTHR30544">
    <property type="entry name" value="23S RRNA METHYLTRANSFERASE"/>
    <property type="match status" value="1"/>
</dbReference>
<dbReference type="InterPro" id="IPR040072">
    <property type="entry name" value="Methyltransferase_A"/>
</dbReference>
<organism evidence="16 17">
    <name type="scientific">Candidatus Taenaricola geysiri</name>
    <dbReference type="NCBI Taxonomy" id="1974752"/>
    <lineage>
        <taxon>Bacteria</taxon>
        <taxon>Pseudomonadati</taxon>
        <taxon>Candidatus Omnitrophota</taxon>
        <taxon>Candidatus Taenaricola</taxon>
    </lineage>
</organism>
<accession>A0A2J0LG41</accession>
<dbReference type="SFLD" id="SFLDF00275">
    <property type="entry name" value="adenosine_C2_methyltransferase"/>
    <property type="match status" value="1"/>
</dbReference>
<evidence type="ECO:0000256" key="11">
    <source>
        <dbReference type="ARBA" id="ARBA00023004"/>
    </source>
</evidence>
<dbReference type="GO" id="GO:0030488">
    <property type="term" value="P:tRNA methylation"/>
    <property type="evidence" value="ECO:0007669"/>
    <property type="project" value="UniProtKB-UniRule"/>
</dbReference>
<feature type="binding site" evidence="14">
    <location>
        <position position="117"/>
    </location>
    <ligand>
        <name>[4Fe-4S] cluster</name>
        <dbReference type="ChEBI" id="CHEBI:49883"/>
        <note>4Fe-4S-S-AdoMet</note>
    </ligand>
</feature>
<evidence type="ECO:0000256" key="12">
    <source>
        <dbReference type="ARBA" id="ARBA00023014"/>
    </source>
</evidence>
<keyword evidence="9 14" id="KW-0819">tRNA processing</keyword>
<dbReference type="PROSITE" id="PS51918">
    <property type="entry name" value="RADICAL_SAM"/>
    <property type="match status" value="1"/>
</dbReference>
<dbReference type="AlphaFoldDB" id="A0A2J0LG41"/>
<evidence type="ECO:0000256" key="14">
    <source>
        <dbReference type="HAMAP-Rule" id="MF_01849"/>
    </source>
</evidence>
<dbReference type="Gene3D" id="1.10.150.530">
    <property type="match status" value="1"/>
</dbReference>
<keyword evidence="5 14" id="KW-0698">rRNA processing</keyword>
<feature type="binding site" evidence="14">
    <location>
        <position position="114"/>
    </location>
    <ligand>
        <name>[4Fe-4S] cluster</name>
        <dbReference type="ChEBI" id="CHEBI:49883"/>
        <note>4Fe-4S-S-AdoMet</note>
    </ligand>
</feature>
<dbReference type="InterPro" id="IPR027492">
    <property type="entry name" value="RNA_MTrfase_RlmN"/>
</dbReference>
<dbReference type="GO" id="GO:0019843">
    <property type="term" value="F:rRNA binding"/>
    <property type="evidence" value="ECO:0007669"/>
    <property type="project" value="UniProtKB-UniRule"/>
</dbReference>
<evidence type="ECO:0000256" key="6">
    <source>
        <dbReference type="ARBA" id="ARBA00022603"/>
    </source>
</evidence>
<gene>
    <name evidence="14 16" type="primary">rlmN</name>
    <name evidence="16" type="ORF">COW11_01390</name>
</gene>
<dbReference type="GO" id="GO:0070040">
    <property type="term" value="F:rRNA (adenine(2503)-C2-)-methyltransferase activity"/>
    <property type="evidence" value="ECO:0007669"/>
    <property type="project" value="UniProtKB-UniRule"/>
</dbReference>
<evidence type="ECO:0000256" key="2">
    <source>
        <dbReference type="ARBA" id="ARBA00007544"/>
    </source>
</evidence>
<evidence type="ECO:0000256" key="10">
    <source>
        <dbReference type="ARBA" id="ARBA00022723"/>
    </source>
</evidence>
<comment type="subcellular location">
    <subcellularLocation>
        <location evidence="1 14">Cytoplasm</location>
    </subcellularLocation>
</comment>
<evidence type="ECO:0000313" key="16">
    <source>
        <dbReference type="EMBL" id="PIW66801.1"/>
    </source>
</evidence>
<dbReference type="Pfam" id="PF21016">
    <property type="entry name" value="RlmN_N"/>
    <property type="match status" value="1"/>
</dbReference>
<dbReference type="InterPro" id="IPR013785">
    <property type="entry name" value="Aldolase_TIM"/>
</dbReference>
<keyword evidence="10 14" id="KW-0479">Metal-binding</keyword>
<feature type="binding site" evidence="14">
    <location>
        <position position="110"/>
    </location>
    <ligand>
        <name>[4Fe-4S] cluster</name>
        <dbReference type="ChEBI" id="CHEBI:49883"/>
        <note>4Fe-4S-S-AdoMet</note>
    </ligand>
</feature>
<feature type="binding site" evidence="14">
    <location>
        <begin position="215"/>
        <end position="217"/>
    </location>
    <ligand>
        <name>S-adenosyl-L-methionine</name>
        <dbReference type="ChEBI" id="CHEBI:59789"/>
    </ligand>
</feature>
<dbReference type="FunFam" id="3.20.20.70:FF:000014">
    <property type="entry name" value="Probable dual-specificity RNA methyltransferase RlmN"/>
    <property type="match status" value="1"/>
</dbReference>
<dbReference type="SFLD" id="SFLDS00029">
    <property type="entry name" value="Radical_SAM"/>
    <property type="match status" value="1"/>
</dbReference>
<dbReference type="SUPFAM" id="SSF102114">
    <property type="entry name" value="Radical SAM enzymes"/>
    <property type="match status" value="1"/>
</dbReference>
<evidence type="ECO:0000259" key="15">
    <source>
        <dbReference type="PROSITE" id="PS51918"/>
    </source>
</evidence>
<evidence type="ECO:0000256" key="8">
    <source>
        <dbReference type="ARBA" id="ARBA00022691"/>
    </source>
</evidence>
<name>A0A2J0LG41_9BACT</name>
<dbReference type="PIRSF" id="PIRSF006004">
    <property type="entry name" value="CHP00048"/>
    <property type="match status" value="1"/>
</dbReference>
<dbReference type="PANTHER" id="PTHR30544:SF5">
    <property type="entry name" value="RADICAL SAM CORE DOMAIN-CONTAINING PROTEIN"/>
    <property type="match status" value="1"/>
</dbReference>
<comment type="similarity">
    <text evidence="2 14">Belongs to the radical SAM superfamily. RlmN family.</text>
</comment>
<evidence type="ECO:0000256" key="5">
    <source>
        <dbReference type="ARBA" id="ARBA00022552"/>
    </source>
</evidence>
<keyword evidence="6 14" id="KW-0489">Methyltransferase</keyword>
<keyword evidence="11 14" id="KW-0408">Iron</keyword>
<dbReference type="NCBIfam" id="TIGR00048">
    <property type="entry name" value="rRNA_mod_RlmN"/>
    <property type="match status" value="1"/>
</dbReference>
<comment type="function">
    <text evidence="14">Specifically methylates position 2 of adenine 2503 in 23S rRNA and position 2 of adenine 37 in tRNAs.</text>
</comment>
<comment type="caution">
    <text evidence="16">The sequence shown here is derived from an EMBL/GenBank/DDBJ whole genome shotgun (WGS) entry which is preliminary data.</text>
</comment>
<feature type="binding site" evidence="14">
    <location>
        <position position="192"/>
    </location>
    <ligand>
        <name>S-adenosyl-L-methionine</name>
        <dbReference type="ChEBI" id="CHEBI:59789"/>
    </ligand>
</feature>
<evidence type="ECO:0000256" key="7">
    <source>
        <dbReference type="ARBA" id="ARBA00022679"/>
    </source>
</evidence>
<dbReference type="Proteomes" id="UP000231267">
    <property type="component" value="Unassembled WGS sequence"/>
</dbReference>
<feature type="domain" description="Radical SAM core" evidence="15">
    <location>
        <begin position="96"/>
        <end position="329"/>
    </location>
</feature>
<dbReference type="GO" id="GO:0002935">
    <property type="term" value="F:tRNA (adenine(37)-C2)-methyltransferase activity"/>
    <property type="evidence" value="ECO:0007669"/>
    <property type="project" value="UniProtKB-UniRule"/>
</dbReference>
<keyword evidence="12 14" id="KW-0411">Iron-sulfur</keyword>
<feature type="binding site" evidence="14">
    <location>
        <position position="291"/>
    </location>
    <ligand>
        <name>S-adenosyl-L-methionine</name>
        <dbReference type="ChEBI" id="CHEBI:59789"/>
    </ligand>
</feature>
<evidence type="ECO:0000256" key="9">
    <source>
        <dbReference type="ARBA" id="ARBA00022694"/>
    </source>
</evidence>
<dbReference type="InterPro" id="IPR007197">
    <property type="entry name" value="rSAM"/>
</dbReference>
<keyword evidence="3 14" id="KW-0004">4Fe-4S</keyword>
<keyword evidence="13 14" id="KW-1015">Disulfide bond</keyword>
<reference evidence="16 17" key="1">
    <citation type="submission" date="2017-09" db="EMBL/GenBank/DDBJ databases">
        <title>Depth-based differentiation of microbial function through sediment-hosted aquifers and enrichment of novel symbionts in the deep terrestrial subsurface.</title>
        <authorList>
            <person name="Probst A.J."/>
            <person name="Ladd B."/>
            <person name="Jarett J.K."/>
            <person name="Geller-Mcgrath D.E."/>
            <person name="Sieber C.M."/>
            <person name="Emerson J.B."/>
            <person name="Anantharaman K."/>
            <person name="Thomas B.C."/>
            <person name="Malmstrom R."/>
            <person name="Stieglmeier M."/>
            <person name="Klingl A."/>
            <person name="Woyke T."/>
            <person name="Ryan C.M."/>
            <person name="Banfield J.F."/>
        </authorList>
    </citation>
    <scope>NUCLEOTIDE SEQUENCE [LARGE SCALE GENOMIC DNA]</scope>
    <source>
        <strain evidence="16">CG12_big_fil_rev_8_21_14_0_65_43_15</strain>
    </source>
</reference>
<dbReference type="Pfam" id="PF04055">
    <property type="entry name" value="Radical_SAM"/>
    <property type="match status" value="1"/>
</dbReference>
<evidence type="ECO:0000256" key="4">
    <source>
        <dbReference type="ARBA" id="ARBA00022490"/>
    </source>
</evidence>
<dbReference type="SFLD" id="SFLDG01062">
    <property type="entry name" value="methyltransferase_(Class_A)"/>
    <property type="match status" value="1"/>
</dbReference>
<dbReference type="Gene3D" id="3.20.20.70">
    <property type="entry name" value="Aldolase class I"/>
    <property type="match status" value="1"/>
</dbReference>
<protein>
    <recommendedName>
        <fullName evidence="14">Probable dual-specificity RNA methyltransferase RlmN</fullName>
        <ecNumber evidence="14">2.1.1.192</ecNumber>
    </recommendedName>
    <alternativeName>
        <fullName evidence="14">23S rRNA (adenine(2503)-C(2))-methyltransferase</fullName>
    </alternativeName>
    <alternativeName>
        <fullName evidence="14">23S rRNA m2A2503 methyltransferase</fullName>
    </alternativeName>
    <alternativeName>
        <fullName evidence="14">Ribosomal RNA large subunit methyltransferase N</fullName>
    </alternativeName>
    <alternativeName>
        <fullName evidence="14">tRNA (adenine(37)-C(2))-methyltransferase</fullName>
    </alternativeName>
    <alternativeName>
        <fullName evidence="14">tRNA m2A37 methyltransferase</fullName>
    </alternativeName>
</protein>
<feature type="active site" description="S-methylcysteine intermediate" evidence="14">
    <location>
        <position position="334"/>
    </location>
</feature>